<proteinExistence type="predicted"/>
<dbReference type="RefSeq" id="WP_227476860.1">
    <property type="nucleotide sequence ID" value="NZ_JAFMPT010000007.1"/>
</dbReference>
<comment type="caution">
    <text evidence="2">The sequence shown here is derived from an EMBL/GenBank/DDBJ whole genome shotgun (WGS) entry which is preliminary data.</text>
</comment>
<reference evidence="3" key="2">
    <citation type="submission" date="2023-07" db="EMBL/GenBank/DDBJ databases">
        <title>Genome of Winogradskyella sp. E313.</title>
        <authorList>
            <person name="Zhou Y."/>
        </authorList>
    </citation>
    <scope>NUCLEOTIDE SEQUENCE [LARGE SCALE GENOMIC DNA]</scope>
    <source>
        <strain evidence="3">E313</strain>
    </source>
</reference>
<dbReference type="EMBL" id="JAFMPT010000007">
    <property type="protein sequence ID" value="MCC1484414.1"/>
    <property type="molecule type" value="Genomic_DNA"/>
</dbReference>
<sequence>MSNDEGNCEELKKLLTPKDPNNQHSDIPGENGENKNIREALLNMPNEIVSSFENGYALINSGSFSQPPVGHGPLAKDLEASADNHVYPPRDGRVFGIIHSHQKNTNSDPLGQNQYEHPMFSADDFLSLVTIRNNYSQNLANFANSGDEIFTVVLSVNIFGIVHTYALKIENSAKFENLNNILSNRKERRKFNKELKREYEALTRGNNPDISALNYEKTFLKFISSNNHDVGLSLFKMDAEDVNNIKWNKLSLSADENSVNETQPCR</sequence>
<name>A0ABS8EMH1_9FLAO</name>
<feature type="region of interest" description="Disordered" evidence="1">
    <location>
        <begin position="1"/>
        <end position="33"/>
    </location>
</feature>
<evidence type="ECO:0000256" key="1">
    <source>
        <dbReference type="SAM" id="MobiDB-lite"/>
    </source>
</evidence>
<organism evidence="2 3">
    <name type="scientific">Winogradskyella immobilis</name>
    <dbReference type="NCBI Taxonomy" id="2816852"/>
    <lineage>
        <taxon>Bacteria</taxon>
        <taxon>Pseudomonadati</taxon>
        <taxon>Bacteroidota</taxon>
        <taxon>Flavobacteriia</taxon>
        <taxon>Flavobacteriales</taxon>
        <taxon>Flavobacteriaceae</taxon>
        <taxon>Winogradskyella</taxon>
    </lineage>
</organism>
<evidence type="ECO:0008006" key="4">
    <source>
        <dbReference type="Google" id="ProtNLM"/>
    </source>
</evidence>
<gene>
    <name evidence="2" type="ORF">J1C55_07440</name>
</gene>
<evidence type="ECO:0000313" key="3">
    <source>
        <dbReference type="Proteomes" id="UP000778797"/>
    </source>
</evidence>
<dbReference type="Proteomes" id="UP000778797">
    <property type="component" value="Unassembled WGS sequence"/>
</dbReference>
<keyword evidence="3" id="KW-1185">Reference proteome</keyword>
<evidence type="ECO:0000313" key="2">
    <source>
        <dbReference type="EMBL" id="MCC1484414.1"/>
    </source>
</evidence>
<reference evidence="3" key="1">
    <citation type="submission" date="2021-03" db="EMBL/GenBank/DDBJ databases">
        <title>Genome of Cognatishimia sp. F0-27.</title>
        <authorList>
            <person name="Ping X."/>
        </authorList>
    </citation>
    <scope>NUCLEOTIDE SEQUENCE [LARGE SCALE GENOMIC DNA]</scope>
    <source>
        <strain evidence="3">E313</strain>
    </source>
</reference>
<protein>
    <recommendedName>
        <fullName evidence="4">JAB domain-containing protein</fullName>
    </recommendedName>
</protein>
<accession>A0ABS8EMH1</accession>